<keyword evidence="3" id="KW-1185">Reference proteome</keyword>
<name>A0A177D5M8_ALTAL</name>
<dbReference type="KEGG" id="aalt:CC77DRAFT_499603"/>
<evidence type="ECO:0000313" key="3">
    <source>
        <dbReference type="Proteomes" id="UP000077248"/>
    </source>
</evidence>
<dbReference type="Proteomes" id="UP000077248">
    <property type="component" value="Unassembled WGS sequence"/>
</dbReference>
<feature type="region of interest" description="Disordered" evidence="1">
    <location>
        <begin position="126"/>
        <end position="159"/>
    </location>
</feature>
<dbReference type="VEuPathDB" id="FungiDB:CC77DRAFT_499603"/>
<dbReference type="AlphaFoldDB" id="A0A177D5M8"/>
<proteinExistence type="predicted"/>
<reference evidence="2 3" key="1">
    <citation type="submission" date="2016-05" db="EMBL/GenBank/DDBJ databases">
        <title>Comparative analysis of secretome profiles of manganese(II)-oxidizing ascomycete fungi.</title>
        <authorList>
            <consortium name="DOE Joint Genome Institute"/>
            <person name="Zeiner C.A."/>
            <person name="Purvine S.O."/>
            <person name="Zink E.M."/>
            <person name="Wu S."/>
            <person name="Pasa-Tolic L."/>
            <person name="Chaput D.L."/>
            <person name="Haridas S."/>
            <person name="Grigoriev I.V."/>
            <person name="Santelli C.M."/>
            <person name="Hansel C.M."/>
        </authorList>
    </citation>
    <scope>NUCLEOTIDE SEQUENCE [LARGE SCALE GENOMIC DNA]</scope>
    <source>
        <strain evidence="2 3">SRC1lrK2f</strain>
    </source>
</reference>
<dbReference type="RefSeq" id="XP_018380247.1">
    <property type="nucleotide sequence ID" value="XM_018531922.1"/>
</dbReference>
<dbReference type="EMBL" id="KV441497">
    <property type="protein sequence ID" value="OAG14826.1"/>
    <property type="molecule type" value="Genomic_DNA"/>
</dbReference>
<evidence type="ECO:0000256" key="1">
    <source>
        <dbReference type="SAM" id="MobiDB-lite"/>
    </source>
</evidence>
<gene>
    <name evidence="2" type="ORF">CC77DRAFT_499603</name>
</gene>
<dbReference type="GeneID" id="29117516"/>
<sequence length="182" mass="19477">MSAATSIELFSTNIPISELPTPTLPNSPGPSDFVISNCSPFGSWSLRPADVAPPYCAYNHNETIPNLSSCCKEGAEIHVYGGCVQYCEVAEEDQEAWKECVIDVFPESDVEGHGFPCYFGEENDYRNQSTSGETATPTESAAEQSESASPDDDEGAANMNRPSLTIVGWMVAFLAVGAGFMA</sequence>
<protein>
    <submittedName>
        <fullName evidence="2">Uncharacterized protein</fullName>
    </submittedName>
</protein>
<accession>A0A177D5M8</accession>
<organism evidence="2 3">
    <name type="scientific">Alternaria alternata</name>
    <name type="common">Alternaria rot fungus</name>
    <name type="synonym">Torula alternata</name>
    <dbReference type="NCBI Taxonomy" id="5599"/>
    <lineage>
        <taxon>Eukaryota</taxon>
        <taxon>Fungi</taxon>
        <taxon>Dikarya</taxon>
        <taxon>Ascomycota</taxon>
        <taxon>Pezizomycotina</taxon>
        <taxon>Dothideomycetes</taxon>
        <taxon>Pleosporomycetidae</taxon>
        <taxon>Pleosporales</taxon>
        <taxon>Pleosporineae</taxon>
        <taxon>Pleosporaceae</taxon>
        <taxon>Alternaria</taxon>
        <taxon>Alternaria sect. Alternaria</taxon>
        <taxon>Alternaria alternata complex</taxon>
    </lineage>
</organism>
<evidence type="ECO:0000313" key="2">
    <source>
        <dbReference type="EMBL" id="OAG14826.1"/>
    </source>
</evidence>
<feature type="compositionally biased region" description="Low complexity" evidence="1">
    <location>
        <begin position="129"/>
        <end position="148"/>
    </location>
</feature>